<dbReference type="PROSITE" id="PS50293">
    <property type="entry name" value="TPR_REGION"/>
    <property type="match status" value="3"/>
</dbReference>
<feature type="compositionally biased region" description="Low complexity" evidence="9">
    <location>
        <begin position="966"/>
        <end position="975"/>
    </location>
</feature>
<evidence type="ECO:0000259" key="10">
    <source>
        <dbReference type="Pfam" id="PF13844"/>
    </source>
</evidence>
<keyword evidence="4" id="KW-0328">Glycosyltransferase</keyword>
<name>A0A7S3R4W8_DUNTE</name>
<dbReference type="PANTHER" id="PTHR44835">
    <property type="entry name" value="UDP-N-ACETYLGLUCOSAMINE--PEPTIDE N-ACETYLGLUCOSAMINYLTRANSFERASE SPINDLY-RELATED"/>
    <property type="match status" value="1"/>
</dbReference>
<comment type="similarity">
    <text evidence="2">Belongs to the glycosyltransferase 41 family. O-GlcNAc transferase subfamily.</text>
</comment>
<accession>A0A7S3R4W8</accession>
<evidence type="ECO:0000313" key="11">
    <source>
        <dbReference type="EMBL" id="CAE0502355.1"/>
    </source>
</evidence>
<evidence type="ECO:0000256" key="6">
    <source>
        <dbReference type="ARBA" id="ARBA00022737"/>
    </source>
</evidence>
<dbReference type="PROSITE" id="PS50005">
    <property type="entry name" value="TPR"/>
    <property type="match status" value="8"/>
</dbReference>
<evidence type="ECO:0000256" key="2">
    <source>
        <dbReference type="ARBA" id="ARBA00005386"/>
    </source>
</evidence>
<feature type="compositionally biased region" description="Polar residues" evidence="9">
    <location>
        <begin position="1072"/>
        <end position="1093"/>
    </location>
</feature>
<dbReference type="PANTHER" id="PTHR44835:SF1">
    <property type="entry name" value="PROTEIN O-GLCNAC TRANSFERASE"/>
    <property type="match status" value="1"/>
</dbReference>
<dbReference type="InterPro" id="IPR051939">
    <property type="entry name" value="Glycosyltr_41/O-GlcNAc_trsf"/>
</dbReference>
<evidence type="ECO:0000256" key="3">
    <source>
        <dbReference type="ARBA" id="ARBA00011970"/>
    </source>
</evidence>
<dbReference type="Pfam" id="PF13181">
    <property type="entry name" value="TPR_8"/>
    <property type="match status" value="1"/>
</dbReference>
<evidence type="ECO:0000256" key="5">
    <source>
        <dbReference type="ARBA" id="ARBA00022679"/>
    </source>
</evidence>
<feature type="repeat" description="TPR" evidence="8">
    <location>
        <begin position="278"/>
        <end position="311"/>
    </location>
</feature>
<feature type="compositionally biased region" description="Basic and acidic residues" evidence="9">
    <location>
        <begin position="847"/>
        <end position="863"/>
    </location>
</feature>
<protein>
    <recommendedName>
        <fullName evidence="3">protein O-GlcNAc transferase</fullName>
        <ecNumber evidence="3">2.4.1.255</ecNumber>
    </recommendedName>
</protein>
<dbReference type="Pfam" id="PF00515">
    <property type="entry name" value="TPR_1"/>
    <property type="match status" value="2"/>
</dbReference>
<proteinExistence type="inferred from homology"/>
<feature type="repeat" description="TPR" evidence="8">
    <location>
        <begin position="94"/>
        <end position="127"/>
    </location>
</feature>
<dbReference type="UniPathway" id="UPA00378"/>
<comment type="pathway">
    <text evidence="1">Protein modification; protein glycosylation.</text>
</comment>
<evidence type="ECO:0000256" key="4">
    <source>
        <dbReference type="ARBA" id="ARBA00022676"/>
    </source>
</evidence>
<feature type="domain" description="O-GlcNAc transferase C-terminal" evidence="10">
    <location>
        <begin position="644"/>
        <end position="825"/>
    </location>
</feature>
<feature type="repeat" description="TPR" evidence="8">
    <location>
        <begin position="203"/>
        <end position="236"/>
    </location>
</feature>
<reference evidence="11" key="1">
    <citation type="submission" date="2021-01" db="EMBL/GenBank/DDBJ databases">
        <authorList>
            <person name="Corre E."/>
            <person name="Pelletier E."/>
            <person name="Niang G."/>
            <person name="Scheremetjew M."/>
            <person name="Finn R."/>
            <person name="Kale V."/>
            <person name="Holt S."/>
            <person name="Cochrane G."/>
            <person name="Meng A."/>
            <person name="Brown T."/>
            <person name="Cohen L."/>
        </authorList>
    </citation>
    <scope>NUCLEOTIDE SEQUENCE</scope>
    <source>
        <strain evidence="11">CCMP1320</strain>
    </source>
</reference>
<evidence type="ECO:0000256" key="1">
    <source>
        <dbReference type="ARBA" id="ARBA00004922"/>
    </source>
</evidence>
<dbReference type="Pfam" id="PF13432">
    <property type="entry name" value="TPR_16"/>
    <property type="match status" value="2"/>
</dbReference>
<feature type="compositionally biased region" description="Polar residues" evidence="9">
    <location>
        <begin position="880"/>
        <end position="892"/>
    </location>
</feature>
<dbReference type="InterPro" id="IPR029489">
    <property type="entry name" value="OGT/SEC/SPY_C"/>
</dbReference>
<keyword evidence="6" id="KW-0677">Repeat</keyword>
<dbReference type="SUPFAM" id="SSF48452">
    <property type="entry name" value="TPR-like"/>
    <property type="match status" value="2"/>
</dbReference>
<dbReference type="AlphaFoldDB" id="A0A7S3R4W8"/>
<dbReference type="GO" id="GO:0097363">
    <property type="term" value="F:protein O-acetylglucosaminyltransferase activity"/>
    <property type="evidence" value="ECO:0007669"/>
    <property type="project" value="UniProtKB-EC"/>
</dbReference>
<dbReference type="EMBL" id="HBIP01028851">
    <property type="protein sequence ID" value="CAE0502355.1"/>
    <property type="molecule type" value="Transcribed_RNA"/>
</dbReference>
<feature type="compositionally biased region" description="Polar residues" evidence="9">
    <location>
        <begin position="1009"/>
        <end position="1018"/>
    </location>
</feature>
<feature type="repeat" description="TPR" evidence="8">
    <location>
        <begin position="346"/>
        <end position="379"/>
    </location>
</feature>
<feature type="repeat" description="TPR" evidence="8">
    <location>
        <begin position="244"/>
        <end position="277"/>
    </location>
</feature>
<sequence length="1093" mass="118633">MKGSSLLVSMRTHSMQECSEQQAQELKTCLCLAKTLLNSKRAADALVLIDRMVARFPAHIELLHLRGQALQAINNGPAAFATFMSVLSIDCDHVPSICSVGEIYKAKGMLQESAAAYSKAQEVAPDNAVVRQALAAVLTDLGTKAKSTGAVQEGMALYQQAIEHCPEYAPAFYNMGVLNSEAKQFDAALEWYHKATRLHPMYAEAHCNVGVILKERGDLEGAIAAYNRALSAAPNFGIVHGNLAIALTELGTRIKMEGRIAEGITLYERALAHNPKYADALYNLGVAHGTLGQHEKAIFMYETAIQHNPKCAEAYNNLGVIYKERDNLDKAMECYSAALSVKPDFPQSLNNMGVIFTAQGRAQEALTLLTAAIVASPSYAEAHNNLGVLQRDVGAIPEALASYSRCLELVPDSRNAGQNRLLALNYIHSGSEPLVCQEHADWGTRCQQLFNPLPPLSPSEQDLNPDRPLRVGYISPDLFTHSVSYFAEAPLSHHRTPAKHGAEGRVHHFAYCCTPKRDAKTVRIQAAVEAAGGTWREVSSMSELDLAKLIREDKIDILVELTGHTANNRLGTMALQPAPIQATWIGYPNSTGLEAIDYRFTDEKCDPLDTQQTHVEELVRLPGCFLCYTPADPDQPPVLPLPALTNGFVTFGSFNNLAKITPEVLRLWARILLAVPNSRLMLKSKPFACETARNHFLGLLQAEGVESWRVDLVPLVAGNTEHLATYSSIDISLDPFPYAGTTTTCESLFMGVPCITLAGDSHAYNVGVSLLAAVGLEKDWVAHDQDEYVELAVKHTSQLARLGVLRSCLRPRMLSSPLCDAPAFMARLEDVYRQLWHRYIQGGREGMLKQRSERSQRNREHLQRRQQQLQQQQVAGKNCDVQQTVQDHQSSPDAMATPKSGFEAGQGSKQQQGEVQGLHSSECAHASHHGGALGGSEQAARGSDAGSMDVGSSSDQQESADGVGGSSAAASKNAGMLPEPHGSSEMNGHEEETIAMAAQCQSLLLDPQPNKQPEDSSIQQQQQQQHGGSAEVRAVEDGDALSAPAKNGQQGSKGATIRGQGMQHGRGKTEGGKQQLSKEQQQGAQQRSKVARQ</sequence>
<feature type="region of interest" description="Disordered" evidence="9">
    <location>
        <begin position="847"/>
        <end position="1093"/>
    </location>
</feature>
<dbReference type="SMART" id="SM00028">
    <property type="entry name" value="TPR"/>
    <property type="match status" value="10"/>
</dbReference>
<dbReference type="Gene3D" id="3.40.50.2000">
    <property type="entry name" value="Glycogen Phosphorylase B"/>
    <property type="match status" value="1"/>
</dbReference>
<organism evidence="11">
    <name type="scientific">Dunaliella tertiolecta</name>
    <name type="common">Green alga</name>
    <dbReference type="NCBI Taxonomy" id="3047"/>
    <lineage>
        <taxon>Eukaryota</taxon>
        <taxon>Viridiplantae</taxon>
        <taxon>Chlorophyta</taxon>
        <taxon>core chlorophytes</taxon>
        <taxon>Chlorophyceae</taxon>
        <taxon>CS clade</taxon>
        <taxon>Chlamydomonadales</taxon>
        <taxon>Dunaliellaceae</taxon>
        <taxon>Dunaliella</taxon>
    </lineage>
</organism>
<evidence type="ECO:0000256" key="8">
    <source>
        <dbReference type="PROSITE-ProRule" id="PRU00339"/>
    </source>
</evidence>
<dbReference type="InterPro" id="IPR019734">
    <property type="entry name" value="TPR_rpt"/>
</dbReference>
<keyword evidence="7 8" id="KW-0802">TPR repeat</keyword>
<dbReference type="Gene3D" id="3.40.50.11380">
    <property type="match status" value="1"/>
</dbReference>
<dbReference type="Gene3D" id="1.25.40.10">
    <property type="entry name" value="Tetratricopeptide repeat domain"/>
    <property type="match status" value="8"/>
</dbReference>
<feature type="repeat" description="TPR" evidence="8">
    <location>
        <begin position="169"/>
        <end position="202"/>
    </location>
</feature>
<evidence type="ECO:0000256" key="7">
    <source>
        <dbReference type="ARBA" id="ARBA00022803"/>
    </source>
</evidence>
<feature type="repeat" description="TPR" evidence="8">
    <location>
        <begin position="312"/>
        <end position="345"/>
    </location>
</feature>
<dbReference type="Pfam" id="PF13844">
    <property type="entry name" value="Glyco_transf_41"/>
    <property type="match status" value="2"/>
</dbReference>
<dbReference type="EC" id="2.4.1.255" evidence="3"/>
<keyword evidence="5" id="KW-0808">Transferase</keyword>
<evidence type="ECO:0000256" key="9">
    <source>
        <dbReference type="SAM" id="MobiDB-lite"/>
    </source>
</evidence>
<gene>
    <name evidence="11" type="ORF">DTER00134_LOCUS17428</name>
</gene>
<feature type="repeat" description="TPR" evidence="8">
    <location>
        <begin position="380"/>
        <end position="413"/>
    </location>
</feature>
<feature type="domain" description="O-GlcNAc transferase C-terminal" evidence="10">
    <location>
        <begin position="462"/>
        <end position="626"/>
    </location>
</feature>
<dbReference type="InterPro" id="IPR011990">
    <property type="entry name" value="TPR-like_helical_dom_sf"/>
</dbReference>